<protein>
    <submittedName>
        <fullName evidence="1">Uncharacterized protein</fullName>
    </submittedName>
</protein>
<reference evidence="1" key="1">
    <citation type="submission" date="2014-11" db="EMBL/GenBank/DDBJ databases">
        <authorList>
            <person name="Amaro Gonzalez C."/>
        </authorList>
    </citation>
    <scope>NUCLEOTIDE SEQUENCE</scope>
</reference>
<organism evidence="1">
    <name type="scientific">Anguilla anguilla</name>
    <name type="common">European freshwater eel</name>
    <name type="synonym">Muraena anguilla</name>
    <dbReference type="NCBI Taxonomy" id="7936"/>
    <lineage>
        <taxon>Eukaryota</taxon>
        <taxon>Metazoa</taxon>
        <taxon>Chordata</taxon>
        <taxon>Craniata</taxon>
        <taxon>Vertebrata</taxon>
        <taxon>Euteleostomi</taxon>
        <taxon>Actinopterygii</taxon>
        <taxon>Neopterygii</taxon>
        <taxon>Teleostei</taxon>
        <taxon>Anguilliformes</taxon>
        <taxon>Anguillidae</taxon>
        <taxon>Anguilla</taxon>
    </lineage>
</organism>
<reference evidence="1" key="2">
    <citation type="journal article" date="2015" name="Fish Shellfish Immunol.">
        <title>Early steps in the European eel (Anguilla anguilla)-Vibrio vulnificus interaction in the gills: Role of the RtxA13 toxin.</title>
        <authorList>
            <person name="Callol A."/>
            <person name="Pajuelo D."/>
            <person name="Ebbesson L."/>
            <person name="Teles M."/>
            <person name="MacKenzie S."/>
            <person name="Amaro C."/>
        </authorList>
    </citation>
    <scope>NUCLEOTIDE SEQUENCE</scope>
</reference>
<dbReference type="EMBL" id="GBXM01078673">
    <property type="protein sequence ID" value="JAH29904.1"/>
    <property type="molecule type" value="Transcribed_RNA"/>
</dbReference>
<sequence>MLSWNKTISWLGISPFLCNYDTETIGTSEPNDTEFQSSGTKRCFIF</sequence>
<name>A0A0E9RLE1_ANGAN</name>
<evidence type="ECO:0000313" key="1">
    <source>
        <dbReference type="EMBL" id="JAH29904.1"/>
    </source>
</evidence>
<accession>A0A0E9RLE1</accession>
<dbReference type="AlphaFoldDB" id="A0A0E9RLE1"/>
<proteinExistence type="predicted"/>